<dbReference type="InterPro" id="IPR013783">
    <property type="entry name" value="Ig-like_fold"/>
</dbReference>
<keyword evidence="3" id="KW-1185">Reference proteome</keyword>
<organism evidence="2 3">
    <name type="scientific">Pedobacter aquae</name>
    <dbReference type="NCBI Taxonomy" id="2605747"/>
    <lineage>
        <taxon>Bacteria</taxon>
        <taxon>Pseudomonadati</taxon>
        <taxon>Bacteroidota</taxon>
        <taxon>Sphingobacteriia</taxon>
        <taxon>Sphingobacteriales</taxon>
        <taxon>Sphingobacteriaceae</taxon>
        <taxon>Pedobacter</taxon>
    </lineage>
</organism>
<dbReference type="Gene3D" id="2.60.40.10">
    <property type="entry name" value="Immunoglobulins"/>
    <property type="match status" value="2"/>
</dbReference>
<dbReference type="Proteomes" id="UP000323653">
    <property type="component" value="Chromosome"/>
</dbReference>
<proteinExistence type="predicted"/>
<dbReference type="Pfam" id="PF09134">
    <property type="entry name" value="Invasin_D3"/>
    <property type="match status" value="1"/>
</dbReference>
<sequence>MAQTTTEVSVPFNNGAIGVQGTNPQKLNNLQNFQTLLLSKAYFIQNSSTSQFFLQGNDIPGTLRLITNTNQILDIQGAIVWREANNPNFIGFVPSPASTFSINLNAFGGANYVITQNSNFALQFNNKTFSFINGSNLDGNAAMSSVLSDLNAYLATTNSLKPSGPVTVLSQTTSSTTPTITGVATLAAGQSLTVVVNNVLYSASNGLVVNNGNWSLAIPSALPLGTYSVTATITNTDGYILSDVTSNELVITAPSTEITVSDISVTESNGYGIFTVQGPANSFVSLFLNDGTARGLGVDYGAIASQTTLGLSSLEVSRDNGATWTVYKDFIQLPSSFALKVRTPINDDNIAEVAETFRLVVKPIAVNLATTDLYDVNYNTINLSGLTLISGAAEAVNAVYGKTNAITINSQAIDVRVTIVGRSNIGTAADDFVFDEDATNNTRFQSELNSTNSAGSFIDYRIQFFRSGTTTPVALTNFFVTGVDVDGASLSVREYIELSNFSSYTVNNPTGLTVGVSPANPNNTRFTGLSNSLSGIVFENTASFIANYQSPLTELNFRKGITGAVATARQFSVSFGEAIGTFTNPSQTANDDSKISTATITDNDADATKSTIAANPIAITANGISTSTITVQLKDISGNNLTTSGVQLW</sequence>
<dbReference type="EMBL" id="CP043329">
    <property type="protein sequence ID" value="QEK52696.1"/>
    <property type="molecule type" value="Genomic_DNA"/>
</dbReference>
<evidence type="ECO:0000313" key="2">
    <source>
        <dbReference type="EMBL" id="QEK52696.1"/>
    </source>
</evidence>
<evidence type="ECO:0000313" key="3">
    <source>
        <dbReference type="Proteomes" id="UP000323653"/>
    </source>
</evidence>
<gene>
    <name evidence="2" type="ORF">FYC62_14275</name>
</gene>
<evidence type="ECO:0000259" key="1">
    <source>
        <dbReference type="Pfam" id="PF09134"/>
    </source>
</evidence>
<name>A0A5C0VJK5_9SPHI</name>
<accession>A0A5C0VJK5</accession>
<reference evidence="2 3" key="1">
    <citation type="submission" date="2019-08" db="EMBL/GenBank/DDBJ databases">
        <title>Pedobacter sp. nov., isolated from Han river, South Korea.</title>
        <authorList>
            <person name="Lee D.-H."/>
            <person name="Kim Y.-S."/>
            <person name="Hwang E.-M."/>
            <person name="Le Tran T.C."/>
            <person name="Cha C.-J."/>
        </authorList>
    </citation>
    <scope>NUCLEOTIDE SEQUENCE [LARGE SCALE GENOMIC DNA]</scope>
    <source>
        <strain evidence="2 3">CJ43</strain>
    </source>
</reference>
<feature type="domain" description="Invasin" evidence="1">
    <location>
        <begin position="606"/>
        <end position="646"/>
    </location>
</feature>
<dbReference type="SUPFAM" id="SSF49373">
    <property type="entry name" value="Invasin/intimin cell-adhesion fragments"/>
    <property type="match status" value="1"/>
</dbReference>
<dbReference type="InterPro" id="IPR008964">
    <property type="entry name" value="Invasin/intimin_cell_adhesion"/>
</dbReference>
<dbReference type="AlphaFoldDB" id="A0A5C0VJK5"/>
<protein>
    <recommendedName>
        <fullName evidence="1">Invasin domain-containing protein</fullName>
    </recommendedName>
</protein>
<dbReference type="InterPro" id="IPR015217">
    <property type="entry name" value="Invasin_dom_3"/>
</dbReference>
<dbReference type="KEGG" id="pej:FYC62_14275"/>